<evidence type="ECO:0000256" key="5">
    <source>
        <dbReference type="ARBA" id="ARBA00023125"/>
    </source>
</evidence>
<dbReference type="PANTHER" id="PTHR45885:SF1">
    <property type="entry name" value="CELL DIVISION CYCLE 5-LIKE PROTEIN"/>
    <property type="match status" value="1"/>
</dbReference>
<sequence length="261" mass="30497">MNRRWTRKEDEVLKKAVSKYGPHAWRTISTLFQAASPQDCAERWRTTHAPMVKGEFTSKEEERLLELYVDLNGSWDLIGNVLGRSARDCYKHYAKLKEYPISTDESDENSLKINNSSGQIRPLDTLTRSEKKQQRYQKTEEHRMTSGEKYIERGLKSTDKNITVRRINRIEIERHDRSLKHRLPSRKRLKSSTKRLDHTTEGLLEQSKHLTIDDILQEVGALKQPNHLKNTLRLSTTSVSPSAPTPIRSLYTLLHRMMRSF</sequence>
<comment type="caution">
    <text evidence="10">The sequence shown here is derived from an EMBL/GenBank/DDBJ whole genome shotgun (WGS) entry which is preliminary data.</text>
</comment>
<proteinExistence type="inferred from homology"/>
<keyword evidence="6" id="KW-0508">mRNA splicing</keyword>
<dbReference type="SUPFAM" id="SSF46689">
    <property type="entry name" value="Homeodomain-like"/>
    <property type="match status" value="1"/>
</dbReference>
<evidence type="ECO:0000259" key="9">
    <source>
        <dbReference type="PROSITE" id="PS51294"/>
    </source>
</evidence>
<reference evidence="10 11" key="1">
    <citation type="submission" date="2019-05" db="EMBL/GenBank/DDBJ databases">
        <title>The compact genome of Giardia muris reveals important steps in the evolution of intestinal protozoan parasites.</title>
        <authorList>
            <person name="Xu F."/>
            <person name="Jimenez-Gonzalez A."/>
            <person name="Einarsson E."/>
            <person name="Astvaldsson A."/>
            <person name="Peirasmaki D."/>
            <person name="Eckmann L."/>
            <person name="Andersson J.O."/>
            <person name="Svard S.G."/>
            <person name="Jerlstrom-Hultqvist J."/>
        </authorList>
    </citation>
    <scope>NUCLEOTIDE SEQUENCE [LARGE SCALE GENOMIC DNA]</scope>
    <source>
        <strain evidence="10 11">Roberts-Thomson</strain>
    </source>
</reference>
<evidence type="ECO:0000259" key="8">
    <source>
        <dbReference type="PROSITE" id="PS50090"/>
    </source>
</evidence>
<dbReference type="Pfam" id="PF13921">
    <property type="entry name" value="Myb_DNA-bind_6"/>
    <property type="match status" value="1"/>
</dbReference>
<comment type="similarity">
    <text evidence="1">Belongs to the CEF1 family.</text>
</comment>
<dbReference type="OrthoDB" id="2143914at2759"/>
<feature type="domain" description="Myb-like" evidence="8">
    <location>
        <begin position="1"/>
        <end position="48"/>
    </location>
</feature>
<evidence type="ECO:0000256" key="7">
    <source>
        <dbReference type="ARBA" id="ARBA00023242"/>
    </source>
</evidence>
<dbReference type="GO" id="GO:0000398">
    <property type="term" value="P:mRNA splicing, via spliceosome"/>
    <property type="evidence" value="ECO:0007669"/>
    <property type="project" value="InterPro"/>
</dbReference>
<evidence type="ECO:0000256" key="6">
    <source>
        <dbReference type="ARBA" id="ARBA00023187"/>
    </source>
</evidence>
<dbReference type="SMART" id="SM00717">
    <property type="entry name" value="SANT"/>
    <property type="match status" value="2"/>
</dbReference>
<dbReference type="VEuPathDB" id="GiardiaDB:GMRT_15600"/>
<evidence type="ECO:0000256" key="3">
    <source>
        <dbReference type="ARBA" id="ARBA00022728"/>
    </source>
</evidence>
<keyword evidence="5" id="KW-0238">DNA-binding</keyword>
<dbReference type="PROSITE" id="PS50090">
    <property type="entry name" value="MYB_LIKE"/>
    <property type="match status" value="2"/>
</dbReference>
<evidence type="ECO:0000256" key="2">
    <source>
        <dbReference type="ARBA" id="ARBA00022664"/>
    </source>
</evidence>
<dbReference type="GO" id="GO:0000974">
    <property type="term" value="C:Prp19 complex"/>
    <property type="evidence" value="ECO:0007669"/>
    <property type="project" value="InterPro"/>
</dbReference>
<evidence type="ECO:0000256" key="4">
    <source>
        <dbReference type="ARBA" id="ARBA00022737"/>
    </source>
</evidence>
<dbReference type="EMBL" id="VDLU01000002">
    <property type="protein sequence ID" value="TNJ28809.1"/>
    <property type="molecule type" value="Genomic_DNA"/>
</dbReference>
<keyword evidence="7" id="KW-0539">Nucleus</keyword>
<keyword evidence="3" id="KW-0747">Spliceosome</keyword>
<dbReference type="InterPro" id="IPR047242">
    <property type="entry name" value="CDC5L/Cef1"/>
</dbReference>
<dbReference type="Gene3D" id="1.10.10.60">
    <property type="entry name" value="Homeodomain-like"/>
    <property type="match status" value="2"/>
</dbReference>
<dbReference type="PANTHER" id="PTHR45885">
    <property type="entry name" value="CELL DIVISION CYCLE 5-LIKE PROTEIN"/>
    <property type="match status" value="1"/>
</dbReference>
<dbReference type="InterPro" id="IPR017930">
    <property type="entry name" value="Myb_dom"/>
</dbReference>
<dbReference type="CDD" id="cd00167">
    <property type="entry name" value="SANT"/>
    <property type="match status" value="1"/>
</dbReference>
<dbReference type="InterPro" id="IPR009057">
    <property type="entry name" value="Homeodomain-like_sf"/>
</dbReference>
<name>A0A4Z1T893_GIAMU</name>
<feature type="domain" description="HTH myb-type" evidence="9">
    <location>
        <begin position="1"/>
        <end position="52"/>
    </location>
</feature>
<keyword evidence="11" id="KW-1185">Reference proteome</keyword>
<feature type="domain" description="Myb-like" evidence="8">
    <location>
        <begin position="53"/>
        <end position="97"/>
    </location>
</feature>
<organism evidence="10 11">
    <name type="scientific">Giardia muris</name>
    <dbReference type="NCBI Taxonomy" id="5742"/>
    <lineage>
        <taxon>Eukaryota</taxon>
        <taxon>Metamonada</taxon>
        <taxon>Diplomonadida</taxon>
        <taxon>Hexamitidae</taxon>
        <taxon>Giardiinae</taxon>
        <taxon>Giardia</taxon>
    </lineage>
</organism>
<dbReference type="AlphaFoldDB" id="A0A4Z1T893"/>
<evidence type="ECO:0000256" key="1">
    <source>
        <dbReference type="ARBA" id="ARBA00010506"/>
    </source>
</evidence>
<dbReference type="Proteomes" id="UP000315496">
    <property type="component" value="Chromosome 2"/>
</dbReference>
<dbReference type="GO" id="GO:0003677">
    <property type="term" value="F:DNA binding"/>
    <property type="evidence" value="ECO:0007669"/>
    <property type="project" value="UniProtKB-KW"/>
</dbReference>
<evidence type="ECO:0000313" key="10">
    <source>
        <dbReference type="EMBL" id="TNJ28809.1"/>
    </source>
</evidence>
<accession>A0A4Z1T893</accession>
<dbReference type="InterPro" id="IPR001005">
    <property type="entry name" value="SANT/Myb"/>
</dbReference>
<protein>
    <submittedName>
        <fullName evidence="10">Myb 1-like protein</fullName>
    </submittedName>
</protein>
<keyword evidence="2" id="KW-0507">mRNA processing</keyword>
<dbReference type="GO" id="GO:0005681">
    <property type="term" value="C:spliceosomal complex"/>
    <property type="evidence" value="ECO:0007669"/>
    <property type="project" value="UniProtKB-KW"/>
</dbReference>
<keyword evidence="4" id="KW-0677">Repeat</keyword>
<evidence type="ECO:0000313" key="11">
    <source>
        <dbReference type="Proteomes" id="UP000315496"/>
    </source>
</evidence>
<gene>
    <name evidence="10" type="ORF">GMRT_15600</name>
</gene>
<dbReference type="PROSITE" id="PS51294">
    <property type="entry name" value="HTH_MYB"/>
    <property type="match status" value="1"/>
</dbReference>